<dbReference type="InterPro" id="IPR052537">
    <property type="entry name" value="Extradiol_RC_dioxygenase"/>
</dbReference>
<evidence type="ECO:0000259" key="1">
    <source>
        <dbReference type="PROSITE" id="PS51819"/>
    </source>
</evidence>
<dbReference type="InterPro" id="IPR029068">
    <property type="entry name" value="Glyas_Bleomycin-R_OHBP_Dase"/>
</dbReference>
<evidence type="ECO:0000313" key="2">
    <source>
        <dbReference type="EMBL" id="UUY01708.1"/>
    </source>
</evidence>
<proteinExistence type="predicted"/>
<dbReference type="Proteomes" id="UP001058860">
    <property type="component" value="Chromosome"/>
</dbReference>
<dbReference type="SUPFAM" id="SSF54593">
    <property type="entry name" value="Glyoxalase/Bleomycin resistance protein/Dihydroxybiphenyl dioxygenase"/>
    <property type="match status" value="1"/>
</dbReference>
<name>A0ABY5PAJ7_9ACTN</name>
<dbReference type="Pfam" id="PF00903">
    <property type="entry name" value="Glyoxalase"/>
    <property type="match status" value="1"/>
</dbReference>
<reference evidence="3" key="1">
    <citation type="submission" date="2021-11" db="EMBL/GenBank/DDBJ databases">
        <title>Cultivation dependent microbiological survey of springs from the worlds oldest radium mine currently devoted to the extraction of radon-saturated water.</title>
        <authorList>
            <person name="Kapinusova G."/>
            <person name="Smrhova T."/>
            <person name="Strejcek M."/>
            <person name="Suman J."/>
            <person name="Jani K."/>
            <person name="Pajer P."/>
            <person name="Uhlik O."/>
        </authorList>
    </citation>
    <scope>NUCLEOTIDE SEQUENCE [LARGE SCALE GENOMIC DNA]</scope>
    <source>
        <strain evidence="3">J379</strain>
    </source>
</reference>
<feature type="domain" description="VOC" evidence="1">
    <location>
        <begin position="1"/>
        <end position="78"/>
    </location>
</feature>
<organism evidence="2 3">
    <name type="scientific">Svornostia abyssi</name>
    <dbReference type="NCBI Taxonomy" id="2898438"/>
    <lineage>
        <taxon>Bacteria</taxon>
        <taxon>Bacillati</taxon>
        <taxon>Actinomycetota</taxon>
        <taxon>Thermoleophilia</taxon>
        <taxon>Solirubrobacterales</taxon>
        <taxon>Baekduiaceae</taxon>
        <taxon>Svornostia</taxon>
    </lineage>
</organism>
<dbReference type="PROSITE" id="PS51819">
    <property type="entry name" value="VOC"/>
    <property type="match status" value="1"/>
</dbReference>
<dbReference type="EMBL" id="CP088295">
    <property type="protein sequence ID" value="UUY01708.1"/>
    <property type="molecule type" value="Genomic_DNA"/>
</dbReference>
<accession>A0ABY5PAJ7</accession>
<dbReference type="RefSeq" id="WP_353862257.1">
    <property type="nucleotide sequence ID" value="NZ_CP088295.1"/>
</dbReference>
<gene>
    <name evidence="2" type="ORF">LRS13_13335</name>
</gene>
<dbReference type="PANTHER" id="PTHR36110:SF2">
    <property type="entry name" value="RING-CLEAVING DIOXYGENASE MHQE-RELATED"/>
    <property type="match status" value="1"/>
</dbReference>
<evidence type="ECO:0000313" key="3">
    <source>
        <dbReference type="Proteomes" id="UP001058860"/>
    </source>
</evidence>
<dbReference type="Gene3D" id="3.10.180.10">
    <property type="entry name" value="2,3-Dihydroxybiphenyl 1,2-Dioxygenase, domain 1"/>
    <property type="match status" value="1"/>
</dbReference>
<dbReference type="InterPro" id="IPR004360">
    <property type="entry name" value="Glyas_Fos-R_dOase_dom"/>
</dbReference>
<sequence>MDRRGALSFDPAPDARGIPGAGTIHHIAWFAADDAELDTFRATIADAGAHPTPIIDRQYFHSVYFRIPSGVLFELATGDIGFDVDEPLESLGTGLKLPPQHERLRPQLEQILAPLPNPRETSEVSS</sequence>
<protein>
    <submittedName>
        <fullName evidence="2">VOC family protein</fullName>
    </submittedName>
</protein>
<keyword evidence="3" id="KW-1185">Reference proteome</keyword>
<dbReference type="InterPro" id="IPR037523">
    <property type="entry name" value="VOC_core"/>
</dbReference>
<dbReference type="PANTHER" id="PTHR36110">
    <property type="entry name" value="RING-CLEAVING DIOXYGENASE MHQE-RELATED"/>
    <property type="match status" value="1"/>
</dbReference>